<name>A0A7K0KB60_9BACT</name>
<evidence type="ECO:0000313" key="8">
    <source>
        <dbReference type="EMBL" id="MST83089.1"/>
    </source>
</evidence>
<organism evidence="8 9">
    <name type="scientific">Hallella mizrahii</name>
    <dbReference type="NCBI Taxonomy" id="2606637"/>
    <lineage>
        <taxon>Bacteria</taxon>
        <taxon>Pseudomonadati</taxon>
        <taxon>Bacteroidota</taxon>
        <taxon>Bacteroidia</taxon>
        <taxon>Bacteroidales</taxon>
        <taxon>Prevotellaceae</taxon>
        <taxon>Hallella</taxon>
    </lineage>
</organism>
<feature type="transmembrane region" description="Helical" evidence="6">
    <location>
        <begin position="304"/>
        <end position="324"/>
    </location>
</feature>
<evidence type="ECO:0000256" key="5">
    <source>
        <dbReference type="ARBA" id="ARBA00023136"/>
    </source>
</evidence>
<feature type="transmembrane region" description="Helical" evidence="6">
    <location>
        <begin position="359"/>
        <end position="378"/>
    </location>
</feature>
<dbReference type="Gene3D" id="3.40.1710.10">
    <property type="entry name" value="abc type-2 transporter like domain"/>
    <property type="match status" value="1"/>
</dbReference>
<dbReference type="GO" id="GO:0140359">
    <property type="term" value="F:ABC-type transporter activity"/>
    <property type="evidence" value="ECO:0007669"/>
    <property type="project" value="InterPro"/>
</dbReference>
<comment type="caution">
    <text evidence="8">The sequence shown here is derived from an EMBL/GenBank/DDBJ whole genome shotgun (WGS) entry which is preliminary data.</text>
</comment>
<keyword evidence="9" id="KW-1185">Reference proteome</keyword>
<evidence type="ECO:0000313" key="9">
    <source>
        <dbReference type="Proteomes" id="UP000438914"/>
    </source>
</evidence>
<dbReference type="Proteomes" id="UP000438914">
    <property type="component" value="Unassembled WGS sequence"/>
</dbReference>
<keyword evidence="4 6" id="KW-1133">Transmembrane helix</keyword>
<dbReference type="PANTHER" id="PTHR30294">
    <property type="entry name" value="MEMBRANE COMPONENT OF ABC TRANSPORTER YHHJ-RELATED"/>
    <property type="match status" value="1"/>
</dbReference>
<dbReference type="PANTHER" id="PTHR30294:SF47">
    <property type="entry name" value="INNER MEMBRANE TRANSPORT PERMEASE YHHJ"/>
    <property type="match status" value="1"/>
</dbReference>
<dbReference type="RefSeq" id="WP_154532701.1">
    <property type="nucleotide sequence ID" value="NZ_VUNG01000001.1"/>
</dbReference>
<sequence length="392" mass="44061">MTLHEVLSRIYHISLREVGIMRQNPIYGFCTVIFPIVVIIFFTTLMAGGQPTEMPIGIVDQDNTTTTRAMVRQLDAFQSSKVAGYYPNVNAAREAIQRNEIFAFLYIPKGTTSGLMTSTQPKVSFYYSNVTLVAGNMLFKDLKTICTLGSAAVGKTKLQAIGKTDDEVRTFLQPIAVDTHLIQNPWVSYNIYLTTSMAPGVLMVFIFLLTPYSIGTELKFKRSRQLMKMAGNNIYIAIAGKILPMTLLFLTMMYGFEFYIFHTLDFPHPGGVIPLLLMGLLSVLACQGFGIFAFGLMPSLRMSISISALWSVLSFSVAGATYPLSAMDPEIQSLAQLFPLRHYFMLYQMCEFNGYPLSYAWFNIMFLLMIAVLPIFTLRNIKRAMLVYVYIP</sequence>
<dbReference type="Pfam" id="PF12698">
    <property type="entry name" value="ABC2_membrane_3"/>
    <property type="match status" value="1"/>
</dbReference>
<reference evidence="8 9" key="1">
    <citation type="submission" date="2019-08" db="EMBL/GenBank/DDBJ databases">
        <title>In-depth cultivation of the pig gut microbiome towards novel bacterial diversity and tailored functional studies.</title>
        <authorList>
            <person name="Wylensek D."/>
            <person name="Hitch T.C.A."/>
            <person name="Clavel T."/>
        </authorList>
    </citation>
    <scope>NUCLEOTIDE SEQUENCE [LARGE SCALE GENOMIC DNA]</scope>
    <source>
        <strain evidence="8 9">LKV-178-WT-2A</strain>
    </source>
</reference>
<evidence type="ECO:0000259" key="7">
    <source>
        <dbReference type="Pfam" id="PF12698"/>
    </source>
</evidence>
<evidence type="ECO:0000256" key="3">
    <source>
        <dbReference type="ARBA" id="ARBA00022692"/>
    </source>
</evidence>
<evidence type="ECO:0000256" key="6">
    <source>
        <dbReference type="SAM" id="Phobius"/>
    </source>
</evidence>
<dbReference type="GO" id="GO:0005886">
    <property type="term" value="C:plasma membrane"/>
    <property type="evidence" value="ECO:0007669"/>
    <property type="project" value="UniProtKB-SubCell"/>
</dbReference>
<keyword evidence="3 6" id="KW-0812">Transmembrane</keyword>
<dbReference type="AlphaFoldDB" id="A0A7K0KB60"/>
<feature type="transmembrane region" description="Helical" evidence="6">
    <location>
        <begin position="276"/>
        <end position="297"/>
    </location>
</feature>
<comment type="subcellular location">
    <subcellularLocation>
        <location evidence="1">Cell membrane</location>
        <topology evidence="1">Multi-pass membrane protein</topology>
    </subcellularLocation>
</comment>
<feature type="domain" description="ABC-2 type transporter transmembrane" evidence="7">
    <location>
        <begin position="29"/>
        <end position="373"/>
    </location>
</feature>
<accession>A0A7K0KB60</accession>
<dbReference type="InterPro" id="IPR051449">
    <property type="entry name" value="ABC-2_transporter_component"/>
</dbReference>
<feature type="transmembrane region" description="Helical" evidence="6">
    <location>
        <begin position="234"/>
        <end position="256"/>
    </location>
</feature>
<feature type="transmembrane region" description="Helical" evidence="6">
    <location>
        <begin position="26"/>
        <end position="47"/>
    </location>
</feature>
<evidence type="ECO:0000256" key="1">
    <source>
        <dbReference type="ARBA" id="ARBA00004651"/>
    </source>
</evidence>
<protein>
    <submittedName>
        <fullName evidence="8">ABC transporter permease</fullName>
    </submittedName>
</protein>
<feature type="transmembrane region" description="Helical" evidence="6">
    <location>
        <begin position="191"/>
        <end position="214"/>
    </location>
</feature>
<dbReference type="EMBL" id="VUNG01000001">
    <property type="protein sequence ID" value="MST83089.1"/>
    <property type="molecule type" value="Genomic_DNA"/>
</dbReference>
<gene>
    <name evidence="8" type="ORF">FYJ73_00040</name>
</gene>
<evidence type="ECO:0000256" key="4">
    <source>
        <dbReference type="ARBA" id="ARBA00022989"/>
    </source>
</evidence>
<evidence type="ECO:0000256" key="2">
    <source>
        <dbReference type="ARBA" id="ARBA00022475"/>
    </source>
</evidence>
<keyword evidence="5 6" id="KW-0472">Membrane</keyword>
<dbReference type="InterPro" id="IPR013525">
    <property type="entry name" value="ABC2_TM"/>
</dbReference>
<keyword evidence="2" id="KW-1003">Cell membrane</keyword>
<proteinExistence type="predicted"/>